<comment type="caution">
    <text evidence="1">The sequence shown here is derived from an EMBL/GenBank/DDBJ whole genome shotgun (WGS) entry which is preliminary data.</text>
</comment>
<evidence type="ECO:0000313" key="1">
    <source>
        <dbReference type="EMBL" id="KAK1145893.1"/>
    </source>
</evidence>
<dbReference type="Proteomes" id="UP001177260">
    <property type="component" value="Unassembled WGS sequence"/>
</dbReference>
<proteinExistence type="predicted"/>
<accession>A0ACC3B6L0</accession>
<gene>
    <name evidence="1" type="ORF">N8T08_003839</name>
</gene>
<name>A0ACC3B6L0_9EURO</name>
<sequence>MVFNMFKESHDNTVDLPDDEPKTIKRVIAFLYTQSYDNEEFAQSTSRKRSADLGQSVIQKRERESASSICAKSNKALSHLKVYQAADKLGIDHLKPHVVETLTRWSLVNWNSKAYFEMAAIAMEISPLHDHKLKHMISDTIRNHLRYFLQFEEFDNFITENGVIGLIVMEQLVQKDMLMKSRKDRISCLEDAIERMNAARHICGRCSSRKGVQVRTVSGHKEEVICSHCLQPVLCPETADYLR</sequence>
<organism evidence="1 2">
    <name type="scientific">Aspergillus melleus</name>
    <dbReference type="NCBI Taxonomy" id="138277"/>
    <lineage>
        <taxon>Eukaryota</taxon>
        <taxon>Fungi</taxon>
        <taxon>Dikarya</taxon>
        <taxon>Ascomycota</taxon>
        <taxon>Pezizomycotina</taxon>
        <taxon>Eurotiomycetes</taxon>
        <taxon>Eurotiomycetidae</taxon>
        <taxon>Eurotiales</taxon>
        <taxon>Aspergillaceae</taxon>
        <taxon>Aspergillus</taxon>
        <taxon>Aspergillus subgen. Circumdati</taxon>
    </lineage>
</organism>
<reference evidence="1 2" key="1">
    <citation type="journal article" date="2023" name="ACS Omega">
        <title>Identification of the Neoaspergillic Acid Biosynthesis Gene Cluster by Establishing an In Vitro CRISPR-Ribonucleoprotein Genetic System in Aspergillus melleus.</title>
        <authorList>
            <person name="Yuan B."/>
            <person name="Grau M.F."/>
            <person name="Murata R.M."/>
            <person name="Torok T."/>
            <person name="Venkateswaran K."/>
            <person name="Stajich J.E."/>
            <person name="Wang C.C.C."/>
        </authorList>
    </citation>
    <scope>NUCLEOTIDE SEQUENCE [LARGE SCALE GENOMIC DNA]</scope>
    <source>
        <strain evidence="1 2">IMV 1140</strain>
    </source>
</reference>
<protein>
    <submittedName>
        <fullName evidence="1">Uncharacterized protein</fullName>
    </submittedName>
</protein>
<evidence type="ECO:0000313" key="2">
    <source>
        <dbReference type="Proteomes" id="UP001177260"/>
    </source>
</evidence>
<dbReference type="EMBL" id="JAOPJF010000021">
    <property type="protein sequence ID" value="KAK1145893.1"/>
    <property type="molecule type" value="Genomic_DNA"/>
</dbReference>
<keyword evidence="2" id="KW-1185">Reference proteome</keyword>